<sequence>MLAHPEHAGAQPPAPADGGHAAAAPQDPIRRIERQTAVLNRNFELLYRRTAIHDRLDRAGYLLLRTLADDGRMDIRTLADRLGLDPSTAGRQIAAMERAGLVERRCEPPDRRRALITPTEEGLARAESVRRERTDGFARLLAGWSEDDLRTLGEMFERYNAAVAAHHLTGGRAGAPPP</sequence>
<evidence type="ECO:0000313" key="7">
    <source>
        <dbReference type="Proteomes" id="UP001499884"/>
    </source>
</evidence>
<dbReference type="PANTHER" id="PTHR33164:SF57">
    <property type="entry name" value="MARR-FAMILY TRANSCRIPTIONAL REGULATOR"/>
    <property type="match status" value="1"/>
</dbReference>
<evidence type="ECO:0000259" key="5">
    <source>
        <dbReference type="PROSITE" id="PS50995"/>
    </source>
</evidence>
<reference evidence="7" key="1">
    <citation type="journal article" date="2019" name="Int. J. Syst. Evol. Microbiol.">
        <title>The Global Catalogue of Microorganisms (GCM) 10K type strain sequencing project: providing services to taxonomists for standard genome sequencing and annotation.</title>
        <authorList>
            <consortium name="The Broad Institute Genomics Platform"/>
            <consortium name="The Broad Institute Genome Sequencing Center for Infectious Disease"/>
            <person name="Wu L."/>
            <person name="Ma J."/>
        </authorList>
    </citation>
    <scope>NUCLEOTIDE SEQUENCE [LARGE SCALE GENOMIC DNA]</scope>
    <source>
        <strain evidence="7">JCM 30846</strain>
    </source>
</reference>
<keyword evidence="7" id="KW-1185">Reference proteome</keyword>
<feature type="compositionally biased region" description="Low complexity" evidence="4">
    <location>
        <begin position="8"/>
        <end position="25"/>
    </location>
</feature>
<keyword evidence="1" id="KW-0805">Transcription regulation</keyword>
<gene>
    <name evidence="6" type="ORF">GCM10023082_66880</name>
</gene>
<dbReference type="InterPro" id="IPR000485">
    <property type="entry name" value="AsnC-type_HTH_dom"/>
</dbReference>
<evidence type="ECO:0000256" key="3">
    <source>
        <dbReference type="ARBA" id="ARBA00023163"/>
    </source>
</evidence>
<dbReference type="PROSITE" id="PS01117">
    <property type="entry name" value="HTH_MARR_1"/>
    <property type="match status" value="1"/>
</dbReference>
<dbReference type="RefSeq" id="WP_345655886.1">
    <property type="nucleotide sequence ID" value="NZ_BAABEP010000124.1"/>
</dbReference>
<dbReference type="InterPro" id="IPR039422">
    <property type="entry name" value="MarR/SlyA-like"/>
</dbReference>
<name>A0ABP7GJA5_9ACTN</name>
<dbReference type="SMART" id="SM00347">
    <property type="entry name" value="HTH_MARR"/>
    <property type="match status" value="1"/>
</dbReference>
<dbReference type="EMBL" id="BAABEP010000124">
    <property type="protein sequence ID" value="GAA3764783.1"/>
    <property type="molecule type" value="Genomic_DNA"/>
</dbReference>
<dbReference type="PROSITE" id="PS50995">
    <property type="entry name" value="HTH_MARR_2"/>
    <property type="match status" value="1"/>
</dbReference>
<keyword evidence="2" id="KW-0238">DNA-binding</keyword>
<comment type="caution">
    <text evidence="6">The sequence shown here is derived from an EMBL/GenBank/DDBJ whole genome shotgun (WGS) entry which is preliminary data.</text>
</comment>
<feature type="region of interest" description="Disordered" evidence="4">
    <location>
        <begin position="1"/>
        <end position="25"/>
    </location>
</feature>
<dbReference type="Gene3D" id="1.10.10.10">
    <property type="entry name" value="Winged helix-like DNA-binding domain superfamily/Winged helix DNA-binding domain"/>
    <property type="match status" value="1"/>
</dbReference>
<keyword evidence="3" id="KW-0804">Transcription</keyword>
<evidence type="ECO:0000313" key="6">
    <source>
        <dbReference type="EMBL" id="GAA3764783.1"/>
    </source>
</evidence>
<dbReference type="Pfam" id="PF01047">
    <property type="entry name" value="MarR"/>
    <property type="match status" value="1"/>
</dbReference>
<dbReference type="PANTHER" id="PTHR33164">
    <property type="entry name" value="TRANSCRIPTIONAL REGULATOR, MARR FAMILY"/>
    <property type="match status" value="1"/>
</dbReference>
<organism evidence="6 7">
    <name type="scientific">Streptomyces tremellae</name>
    <dbReference type="NCBI Taxonomy" id="1124239"/>
    <lineage>
        <taxon>Bacteria</taxon>
        <taxon>Bacillati</taxon>
        <taxon>Actinomycetota</taxon>
        <taxon>Actinomycetes</taxon>
        <taxon>Kitasatosporales</taxon>
        <taxon>Streptomycetaceae</taxon>
        <taxon>Streptomyces</taxon>
    </lineage>
</organism>
<accession>A0ABP7GJA5</accession>
<evidence type="ECO:0000256" key="1">
    <source>
        <dbReference type="ARBA" id="ARBA00023015"/>
    </source>
</evidence>
<feature type="domain" description="HTH marR-type" evidence="5">
    <location>
        <begin position="25"/>
        <end position="161"/>
    </location>
</feature>
<dbReference type="InterPro" id="IPR036388">
    <property type="entry name" value="WH-like_DNA-bd_sf"/>
</dbReference>
<evidence type="ECO:0000256" key="4">
    <source>
        <dbReference type="SAM" id="MobiDB-lite"/>
    </source>
</evidence>
<proteinExistence type="predicted"/>
<dbReference type="InterPro" id="IPR036390">
    <property type="entry name" value="WH_DNA-bd_sf"/>
</dbReference>
<dbReference type="InterPro" id="IPR000835">
    <property type="entry name" value="HTH_MarR-typ"/>
</dbReference>
<dbReference type="Proteomes" id="UP001499884">
    <property type="component" value="Unassembled WGS sequence"/>
</dbReference>
<dbReference type="SUPFAM" id="SSF46785">
    <property type="entry name" value="Winged helix' DNA-binding domain"/>
    <property type="match status" value="1"/>
</dbReference>
<evidence type="ECO:0000256" key="2">
    <source>
        <dbReference type="ARBA" id="ARBA00023125"/>
    </source>
</evidence>
<dbReference type="PRINTS" id="PR00033">
    <property type="entry name" value="HTHASNC"/>
</dbReference>
<dbReference type="InterPro" id="IPR023187">
    <property type="entry name" value="Tscrpt_reg_MarR-type_CS"/>
</dbReference>
<protein>
    <recommendedName>
        <fullName evidence="5">HTH marR-type domain-containing protein</fullName>
    </recommendedName>
</protein>